<sequence>MGNSTFTKGRAILAGGLVLGVGAAVTLAAWTDSEFAEGLFTAGSYNLEGSDDGVTYADQDTADGALSLSFSTLFDNLTPGDTTYASYWLRLDADTTTDATVTPAGVTGTDTNENSPNAGAISYTITQVSGGDCEAGEATGTVVAEGTTLNDQTGATAMDLVSNGAGTDGTPVQLCFAVTAGAEGSFQQGGATTAVWQFDSTSN</sequence>
<proteinExistence type="predicted"/>
<dbReference type="InterPro" id="IPR023833">
    <property type="entry name" value="Signal_pept_SipW-depend-type"/>
</dbReference>
<protein>
    <submittedName>
        <fullName evidence="1">Ribosomally synthesized peptide with SipW-like signal peptide</fullName>
    </submittedName>
</protein>
<accession>A0A931DAQ7</accession>
<comment type="caution">
    <text evidence="1">The sequence shown here is derived from an EMBL/GenBank/DDBJ whole genome shotgun (WGS) entry which is preliminary data.</text>
</comment>
<evidence type="ECO:0000313" key="1">
    <source>
        <dbReference type="EMBL" id="MBG6085449.1"/>
    </source>
</evidence>
<evidence type="ECO:0000313" key="2">
    <source>
        <dbReference type="Proteomes" id="UP000625033"/>
    </source>
</evidence>
<reference evidence="1" key="1">
    <citation type="submission" date="2020-11" db="EMBL/GenBank/DDBJ databases">
        <title>Sequencing the genomes of 1000 actinobacteria strains.</title>
        <authorList>
            <person name="Klenk H.-P."/>
        </authorList>
    </citation>
    <scope>NUCLEOTIDE SEQUENCE</scope>
    <source>
        <strain evidence="1">DSM 26152</strain>
    </source>
</reference>
<keyword evidence="2" id="KW-1185">Reference proteome</keyword>
<name>A0A931DAQ7_9MICC</name>
<dbReference type="EMBL" id="JADOTZ010000001">
    <property type="protein sequence ID" value="MBG6085449.1"/>
    <property type="molecule type" value="Genomic_DNA"/>
</dbReference>
<organism evidence="1 2">
    <name type="scientific">Zhihengliuella flava</name>
    <dbReference type="NCBI Taxonomy" id="1285193"/>
    <lineage>
        <taxon>Bacteria</taxon>
        <taxon>Bacillati</taxon>
        <taxon>Actinomycetota</taxon>
        <taxon>Actinomycetes</taxon>
        <taxon>Micrococcales</taxon>
        <taxon>Micrococcaceae</taxon>
        <taxon>Zhihengliuella</taxon>
    </lineage>
</organism>
<dbReference type="NCBIfam" id="TIGR04088">
    <property type="entry name" value="cognate_SipW"/>
    <property type="match status" value="1"/>
</dbReference>
<dbReference type="Proteomes" id="UP000625033">
    <property type="component" value="Unassembled WGS sequence"/>
</dbReference>
<gene>
    <name evidence="1" type="ORF">IW252_002216</name>
</gene>
<dbReference type="AlphaFoldDB" id="A0A931DAQ7"/>
<dbReference type="RefSeq" id="WP_196836634.1">
    <property type="nucleotide sequence ID" value="NZ_JADOTZ010000001.1"/>
</dbReference>